<evidence type="ECO:0000313" key="2">
    <source>
        <dbReference type="EMBL" id="WJZ95286.1"/>
    </source>
</evidence>
<dbReference type="InterPro" id="IPR032675">
    <property type="entry name" value="LRR_dom_sf"/>
</dbReference>
<proteinExistence type="predicted"/>
<dbReference type="EMBL" id="CP126656">
    <property type="protein sequence ID" value="WJZ95286.1"/>
    <property type="molecule type" value="Genomic_DNA"/>
</dbReference>
<protein>
    <recommendedName>
        <fullName evidence="1">Malectin domain-containing protein</fullName>
    </recommendedName>
</protein>
<dbReference type="InterPro" id="IPR021720">
    <property type="entry name" value="Malectin_dom"/>
</dbReference>
<reference evidence="2 3" key="1">
    <citation type="journal article" date="2023" name="Hortic Res">
        <title>The complete reference genome for grapevine (Vitis vinifera L.) genetics and breeding.</title>
        <authorList>
            <person name="Shi X."/>
            <person name="Cao S."/>
            <person name="Wang X."/>
            <person name="Huang S."/>
            <person name="Wang Y."/>
            <person name="Liu Z."/>
            <person name="Liu W."/>
            <person name="Leng X."/>
            <person name="Peng Y."/>
            <person name="Wang N."/>
            <person name="Wang Y."/>
            <person name="Ma Z."/>
            <person name="Xu X."/>
            <person name="Zhang F."/>
            <person name="Xue H."/>
            <person name="Zhong H."/>
            <person name="Wang Y."/>
            <person name="Zhang K."/>
            <person name="Velt A."/>
            <person name="Avia K."/>
            <person name="Holtgrawe D."/>
            <person name="Grimplet J."/>
            <person name="Matus J.T."/>
            <person name="Ware D."/>
            <person name="Wu X."/>
            <person name="Wang H."/>
            <person name="Liu C."/>
            <person name="Fang Y."/>
            <person name="Rustenholz C."/>
            <person name="Cheng Z."/>
            <person name="Xiao H."/>
            <person name="Zhou Y."/>
        </authorList>
    </citation>
    <scope>NUCLEOTIDE SEQUENCE [LARGE SCALE GENOMIC DNA]</scope>
    <source>
        <strain evidence="3">cv. Pinot noir / PN40024</strain>
        <tissue evidence="2">Leaf</tissue>
    </source>
</reference>
<dbReference type="Pfam" id="PF11721">
    <property type="entry name" value="Malectin"/>
    <property type="match status" value="1"/>
</dbReference>
<dbReference type="PANTHER" id="PTHR34081">
    <property type="entry name" value="MALECTIN DOMAIN-CONTAINING PROTEIN"/>
    <property type="match status" value="1"/>
</dbReference>
<dbReference type="PANTHER" id="PTHR34081:SF1">
    <property type="entry name" value="MALECTIN, LEUCINE-RICH REPEAT DOMAIN, L DOMAIN-LIKE PROTEIN-RELATED"/>
    <property type="match status" value="1"/>
</dbReference>
<keyword evidence="3" id="KW-1185">Reference proteome</keyword>
<evidence type="ECO:0000259" key="1">
    <source>
        <dbReference type="Pfam" id="PF11721"/>
    </source>
</evidence>
<dbReference type="Proteomes" id="UP001227230">
    <property type="component" value="Chromosome 9"/>
</dbReference>
<dbReference type="Gene3D" id="3.80.10.10">
    <property type="entry name" value="Ribonuclease Inhibitor"/>
    <property type="match status" value="1"/>
</dbReference>
<feature type="domain" description="Malectin" evidence="1">
    <location>
        <begin position="87"/>
        <end position="233"/>
    </location>
</feature>
<evidence type="ECO:0000313" key="3">
    <source>
        <dbReference type="Proteomes" id="UP001227230"/>
    </source>
</evidence>
<accession>A0ABY9CJG8</accession>
<dbReference type="Gene3D" id="2.60.120.430">
    <property type="entry name" value="Galactose-binding lectin"/>
    <property type="match status" value="1"/>
</dbReference>
<sequence>MCAKFSKLSSRAGDLSFNKLNGEIPNLDGLTNVEVMCLTGNRLNGNIPDGIKGRQSRTNLFRSFSEEGNLELGGCLENYPCQKDRYSLHINCGGEKSTVGNVVYEGDQYEGGAAKFHPMIDYWGFSSTGHFWDHNRTINDYIAQNVSVLGMNHSGLYTRARLSPLSFTYYGRCLADGNYTVKIHFAEIIIRGNKSFHSLGRQIFNVYIQGKLESEDFDIVQAAQGVEKLYQAEELMVLSYQLFLWNLVLMHDFIIRCNVMAPTLGLVSYLPILETYFINNLASVRSLQLELKSRIEEFEKLDKFHMEQMEEDVTARNAHIHQQKVGSLECFMVAKSSAEEFSKTDIVEGNIMVLMHDFIIRYNVMAPTLGLVSYLPILETYFINNLARVRSLQLELKSHIEEFEKLDKFHMEQMEEEVTARNAHIHQQKVGSLECFMVAKSSAEEFSKTDIVEASCGQVSPSCMATCHSRISQYGIKIVELMDQSEEDTWKVKNILESGERIFCYGKVASCMRGEWRLAAAGRWSWARLLEIF</sequence>
<organism evidence="2 3">
    <name type="scientific">Vitis vinifera</name>
    <name type="common">Grape</name>
    <dbReference type="NCBI Taxonomy" id="29760"/>
    <lineage>
        <taxon>Eukaryota</taxon>
        <taxon>Viridiplantae</taxon>
        <taxon>Streptophyta</taxon>
        <taxon>Embryophyta</taxon>
        <taxon>Tracheophyta</taxon>
        <taxon>Spermatophyta</taxon>
        <taxon>Magnoliopsida</taxon>
        <taxon>eudicotyledons</taxon>
        <taxon>Gunneridae</taxon>
        <taxon>Pentapetalae</taxon>
        <taxon>rosids</taxon>
        <taxon>Vitales</taxon>
        <taxon>Vitaceae</taxon>
        <taxon>Viteae</taxon>
        <taxon>Vitis</taxon>
    </lineage>
</organism>
<gene>
    <name evidence="2" type="ORF">VitviT2T_014066</name>
</gene>
<name>A0ABY9CJG8_VITVI</name>